<reference evidence="1 2" key="1">
    <citation type="journal article" date="2021" name="BMC Genomics">
        <title>Datura genome reveals duplications of psychoactive alkaloid biosynthetic genes and high mutation rate following tissue culture.</title>
        <authorList>
            <person name="Rajewski A."/>
            <person name="Carter-House D."/>
            <person name="Stajich J."/>
            <person name="Litt A."/>
        </authorList>
    </citation>
    <scope>NUCLEOTIDE SEQUENCE [LARGE SCALE GENOMIC DNA]</scope>
    <source>
        <strain evidence="1">AR-01</strain>
    </source>
</reference>
<gene>
    <name evidence="1" type="ORF">HAX54_023577</name>
</gene>
<dbReference type="EMBL" id="JACEIK010002863">
    <property type="protein sequence ID" value="MCD9639199.1"/>
    <property type="molecule type" value="Genomic_DNA"/>
</dbReference>
<sequence>MEVMREQLTEQEKALKRMSAMLIELMVEAATCNNLQVTILANTKEEPEMEGRIECKQEIGQFCS</sequence>
<name>A0ABS8UXM6_DATST</name>
<proteinExistence type="predicted"/>
<evidence type="ECO:0000313" key="1">
    <source>
        <dbReference type="EMBL" id="MCD9639199.1"/>
    </source>
</evidence>
<accession>A0ABS8UXM6</accession>
<organism evidence="1 2">
    <name type="scientific">Datura stramonium</name>
    <name type="common">Jimsonweed</name>
    <name type="synonym">Common thornapple</name>
    <dbReference type="NCBI Taxonomy" id="4076"/>
    <lineage>
        <taxon>Eukaryota</taxon>
        <taxon>Viridiplantae</taxon>
        <taxon>Streptophyta</taxon>
        <taxon>Embryophyta</taxon>
        <taxon>Tracheophyta</taxon>
        <taxon>Spermatophyta</taxon>
        <taxon>Magnoliopsida</taxon>
        <taxon>eudicotyledons</taxon>
        <taxon>Gunneridae</taxon>
        <taxon>Pentapetalae</taxon>
        <taxon>asterids</taxon>
        <taxon>lamiids</taxon>
        <taxon>Solanales</taxon>
        <taxon>Solanaceae</taxon>
        <taxon>Solanoideae</taxon>
        <taxon>Datureae</taxon>
        <taxon>Datura</taxon>
    </lineage>
</organism>
<feature type="non-terminal residue" evidence="1">
    <location>
        <position position="64"/>
    </location>
</feature>
<keyword evidence="2" id="KW-1185">Reference proteome</keyword>
<evidence type="ECO:0000313" key="2">
    <source>
        <dbReference type="Proteomes" id="UP000823775"/>
    </source>
</evidence>
<protein>
    <submittedName>
        <fullName evidence="1">Uncharacterized protein</fullName>
    </submittedName>
</protein>
<dbReference type="Proteomes" id="UP000823775">
    <property type="component" value="Unassembled WGS sequence"/>
</dbReference>
<comment type="caution">
    <text evidence="1">The sequence shown here is derived from an EMBL/GenBank/DDBJ whole genome shotgun (WGS) entry which is preliminary data.</text>
</comment>